<keyword evidence="2" id="KW-0812">Transmembrane</keyword>
<dbReference type="EMBL" id="JAUEPS010000083">
    <property type="protein sequence ID" value="KAK0439703.1"/>
    <property type="molecule type" value="Genomic_DNA"/>
</dbReference>
<feature type="compositionally biased region" description="Polar residues" evidence="1">
    <location>
        <begin position="185"/>
        <end position="194"/>
    </location>
</feature>
<name>A0AA39JBR9_ARMTA</name>
<evidence type="ECO:0000256" key="1">
    <source>
        <dbReference type="SAM" id="MobiDB-lite"/>
    </source>
</evidence>
<dbReference type="Proteomes" id="UP001175211">
    <property type="component" value="Unassembled WGS sequence"/>
</dbReference>
<keyword evidence="4" id="KW-1185">Reference proteome</keyword>
<evidence type="ECO:0000313" key="3">
    <source>
        <dbReference type="EMBL" id="KAK0439703.1"/>
    </source>
</evidence>
<feature type="transmembrane region" description="Helical" evidence="2">
    <location>
        <begin position="129"/>
        <end position="150"/>
    </location>
</feature>
<proteinExistence type="predicted"/>
<feature type="transmembrane region" description="Helical" evidence="2">
    <location>
        <begin position="162"/>
        <end position="181"/>
    </location>
</feature>
<feature type="region of interest" description="Disordered" evidence="1">
    <location>
        <begin position="185"/>
        <end position="213"/>
    </location>
</feature>
<dbReference type="GeneID" id="85358277"/>
<evidence type="ECO:0000256" key="2">
    <source>
        <dbReference type="SAM" id="Phobius"/>
    </source>
</evidence>
<feature type="transmembrane region" description="Helical" evidence="2">
    <location>
        <begin position="54"/>
        <end position="76"/>
    </location>
</feature>
<dbReference type="AlphaFoldDB" id="A0AA39JBR9"/>
<evidence type="ECO:0000313" key="4">
    <source>
        <dbReference type="Proteomes" id="UP001175211"/>
    </source>
</evidence>
<dbReference type="RefSeq" id="XP_060323345.1">
    <property type="nucleotide sequence ID" value="XM_060474729.1"/>
</dbReference>
<feature type="transmembrane region" description="Helical" evidence="2">
    <location>
        <begin position="88"/>
        <end position="109"/>
    </location>
</feature>
<sequence>MYIMAMIHLATVWFHTRRAIITKGETEETESLALADWITTVTPMWGMMINDIAAGMNILIADGVIVLFGISCLLQLREPIQLPANWGLAYYVMALPATIICTTLIVYRLAKAIKNKNSPHYAPNLYCRVIEILVESSALYIFVQGVFIVFDAMNSPYSSYPQAVLQSVTGIAPTLMLLRVVSTKNTDTSPLSDNMDSRPLQRLPRSQTEGGETRVDNDEVMIIGPEKMV</sequence>
<gene>
    <name evidence="3" type="ORF">EV420DRAFT_1583429</name>
</gene>
<protein>
    <submittedName>
        <fullName evidence="3">Uncharacterized protein</fullName>
    </submittedName>
</protein>
<comment type="caution">
    <text evidence="3">The sequence shown here is derived from an EMBL/GenBank/DDBJ whole genome shotgun (WGS) entry which is preliminary data.</text>
</comment>
<accession>A0AA39JBR9</accession>
<reference evidence="3" key="1">
    <citation type="submission" date="2023-06" db="EMBL/GenBank/DDBJ databases">
        <authorList>
            <consortium name="Lawrence Berkeley National Laboratory"/>
            <person name="Ahrendt S."/>
            <person name="Sahu N."/>
            <person name="Indic B."/>
            <person name="Wong-Bajracharya J."/>
            <person name="Merenyi Z."/>
            <person name="Ke H.-M."/>
            <person name="Monk M."/>
            <person name="Kocsube S."/>
            <person name="Drula E."/>
            <person name="Lipzen A."/>
            <person name="Balint B."/>
            <person name="Henrissat B."/>
            <person name="Andreopoulos B."/>
            <person name="Martin F.M."/>
            <person name="Harder C.B."/>
            <person name="Rigling D."/>
            <person name="Ford K.L."/>
            <person name="Foster G.D."/>
            <person name="Pangilinan J."/>
            <person name="Papanicolaou A."/>
            <person name="Barry K."/>
            <person name="LaButti K."/>
            <person name="Viragh M."/>
            <person name="Koriabine M."/>
            <person name="Yan M."/>
            <person name="Riley R."/>
            <person name="Champramary S."/>
            <person name="Plett K.L."/>
            <person name="Tsai I.J."/>
            <person name="Slot J."/>
            <person name="Sipos G."/>
            <person name="Plett J."/>
            <person name="Nagy L.G."/>
            <person name="Grigoriev I.V."/>
        </authorList>
    </citation>
    <scope>NUCLEOTIDE SEQUENCE</scope>
    <source>
        <strain evidence="3">CCBAS 213</strain>
    </source>
</reference>
<keyword evidence="2" id="KW-1133">Transmembrane helix</keyword>
<organism evidence="3 4">
    <name type="scientific">Armillaria tabescens</name>
    <name type="common">Ringless honey mushroom</name>
    <name type="synonym">Agaricus tabescens</name>
    <dbReference type="NCBI Taxonomy" id="1929756"/>
    <lineage>
        <taxon>Eukaryota</taxon>
        <taxon>Fungi</taxon>
        <taxon>Dikarya</taxon>
        <taxon>Basidiomycota</taxon>
        <taxon>Agaricomycotina</taxon>
        <taxon>Agaricomycetes</taxon>
        <taxon>Agaricomycetidae</taxon>
        <taxon>Agaricales</taxon>
        <taxon>Marasmiineae</taxon>
        <taxon>Physalacriaceae</taxon>
        <taxon>Desarmillaria</taxon>
    </lineage>
</organism>
<keyword evidence="2" id="KW-0472">Membrane</keyword>